<feature type="compositionally biased region" description="Basic and acidic residues" evidence="3">
    <location>
        <begin position="451"/>
        <end position="472"/>
    </location>
</feature>
<feature type="compositionally biased region" description="Basic and acidic residues" evidence="3">
    <location>
        <begin position="99"/>
        <end position="112"/>
    </location>
</feature>
<dbReference type="GO" id="GO:0000775">
    <property type="term" value="C:chromosome, centromeric region"/>
    <property type="evidence" value="ECO:0007669"/>
    <property type="project" value="InterPro"/>
</dbReference>
<dbReference type="InterPro" id="IPR011515">
    <property type="entry name" value="Shugoshin_C"/>
</dbReference>
<dbReference type="Proteomes" id="UP001500889">
    <property type="component" value="Chromosome E"/>
</dbReference>
<organism evidence="5 6">
    <name type="scientific">Drosophila madeirensis</name>
    <name type="common">Fruit fly</name>
    <dbReference type="NCBI Taxonomy" id="30013"/>
    <lineage>
        <taxon>Eukaryota</taxon>
        <taxon>Metazoa</taxon>
        <taxon>Ecdysozoa</taxon>
        <taxon>Arthropoda</taxon>
        <taxon>Hexapoda</taxon>
        <taxon>Insecta</taxon>
        <taxon>Pterygota</taxon>
        <taxon>Neoptera</taxon>
        <taxon>Endopterygota</taxon>
        <taxon>Diptera</taxon>
        <taxon>Brachycera</taxon>
        <taxon>Muscomorpha</taxon>
        <taxon>Ephydroidea</taxon>
        <taxon>Drosophilidae</taxon>
        <taxon>Drosophila</taxon>
        <taxon>Sophophora</taxon>
    </lineage>
</organism>
<evidence type="ECO:0000256" key="1">
    <source>
        <dbReference type="ARBA" id="ARBA00010845"/>
    </source>
</evidence>
<sequence length="472" mass="51958">MSAKNVELQYKLLNAELMGHVQKLRVELGEYKKLVVSLQTELLDEREYRVLAMDLKKRQLKCALSALMKDLDLGEDSAASVNHTRQEELKSPTAHRRSSIKEVCNEMRRFSDMTRPTRTCSPSSRRSSSSSSSSSTLRGSSSGVIAEDATDVNVATTSPEATQTQAQAQHIYSAVTPPPRRIAEMASALDDTDEDSPCIVDEDTLCVVVEDTPCVVDEDSPCVVDEESPCVVDEDSPCVVDEDSPCVADEVRPSLCFTIEETDYEVASDSSSNYSFPSMEICDIRDTPIRTRSARGQVLRELSENVPKERGAQIRGKPEPPTLTISCHADDSSQEMSIQQQRQQLLSPMPMPTHMHMSVVSPHQSQFNGIISTSGSTSTPHSSPVAVAKKKGRATPKPHKDPQEETVGVSRIRTRLQTSQETLSASHESLQDDQSSCSASGRPSRQCRPTSLKEPRVNRKMRNDSLSKKSSS</sequence>
<feature type="domain" description="Shugoshin C-terminal" evidence="4">
    <location>
        <begin position="441"/>
        <end position="463"/>
    </location>
</feature>
<dbReference type="Pfam" id="PF07557">
    <property type="entry name" value="Shugoshin_C"/>
    <property type="match status" value="1"/>
</dbReference>
<evidence type="ECO:0000256" key="2">
    <source>
        <dbReference type="ARBA" id="ARBA00022829"/>
    </source>
</evidence>
<comment type="similarity">
    <text evidence="1">Belongs to the shugoshin family.</text>
</comment>
<dbReference type="GO" id="GO:0005634">
    <property type="term" value="C:nucleus"/>
    <property type="evidence" value="ECO:0007669"/>
    <property type="project" value="InterPro"/>
</dbReference>
<evidence type="ECO:0000313" key="5">
    <source>
        <dbReference type="EMBL" id="BFG06498.1"/>
    </source>
</evidence>
<dbReference type="EMBL" id="AP029267">
    <property type="protein sequence ID" value="BFG06498.1"/>
    <property type="molecule type" value="Genomic_DNA"/>
</dbReference>
<feature type="compositionally biased region" description="Basic residues" evidence="3">
    <location>
        <begin position="388"/>
        <end position="397"/>
    </location>
</feature>
<protein>
    <submittedName>
        <fullName evidence="5">Shugoshin</fullName>
    </submittedName>
</protein>
<evidence type="ECO:0000259" key="4">
    <source>
        <dbReference type="Pfam" id="PF07557"/>
    </source>
</evidence>
<feature type="compositionally biased region" description="Low complexity" evidence="3">
    <location>
        <begin position="369"/>
        <end position="384"/>
    </location>
</feature>
<keyword evidence="2" id="KW-0159">Chromosome partition</keyword>
<evidence type="ECO:0000313" key="6">
    <source>
        <dbReference type="Proteomes" id="UP001500889"/>
    </source>
</evidence>
<feature type="compositionally biased region" description="Polar residues" evidence="3">
    <location>
        <begin position="415"/>
        <end position="449"/>
    </location>
</feature>
<feature type="region of interest" description="Disordered" evidence="3">
    <location>
        <begin position="79"/>
        <end position="147"/>
    </location>
</feature>
<feature type="region of interest" description="Disordered" evidence="3">
    <location>
        <begin position="367"/>
        <end position="472"/>
    </location>
</feature>
<dbReference type="AlphaFoldDB" id="A0AAU9GEN5"/>
<accession>A0AAU9GEN5</accession>
<reference evidence="5 6" key="1">
    <citation type="submission" date="2024-02" db="EMBL/GenBank/DDBJ databases">
        <title>A chromosome-level genome assembly of Drosophila madeirensis, a fruit fly species endemic to Madeira island.</title>
        <authorList>
            <person name="Tomihara K."/>
            <person name="Llopart A."/>
            <person name="Yamamoto D."/>
        </authorList>
    </citation>
    <scope>NUCLEOTIDE SEQUENCE [LARGE SCALE GENOMIC DNA]</scope>
    <source>
        <strain evidence="5 6">RF1</strain>
    </source>
</reference>
<feature type="compositionally biased region" description="Low complexity" evidence="3">
    <location>
        <begin position="114"/>
        <end position="142"/>
    </location>
</feature>
<dbReference type="GO" id="GO:0045132">
    <property type="term" value="P:meiotic chromosome segregation"/>
    <property type="evidence" value="ECO:0007669"/>
    <property type="project" value="InterPro"/>
</dbReference>
<evidence type="ECO:0000256" key="3">
    <source>
        <dbReference type="SAM" id="MobiDB-lite"/>
    </source>
</evidence>
<keyword evidence="6" id="KW-1185">Reference proteome</keyword>
<gene>
    <name evidence="5" type="ORF">DMAD_04996</name>
</gene>
<name>A0AAU9GEN5_DROMD</name>
<proteinExistence type="inferred from homology"/>